<dbReference type="Pfam" id="PF10263">
    <property type="entry name" value="SprT-like"/>
    <property type="match status" value="1"/>
</dbReference>
<evidence type="ECO:0000313" key="2">
    <source>
        <dbReference type="EMBL" id="CAF9930385.1"/>
    </source>
</evidence>
<evidence type="ECO:0000259" key="1">
    <source>
        <dbReference type="Pfam" id="PF10263"/>
    </source>
</evidence>
<reference evidence="2" key="1">
    <citation type="submission" date="2021-03" db="EMBL/GenBank/DDBJ databases">
        <authorList>
            <person name="Tagirdzhanova G."/>
        </authorList>
    </citation>
    <scope>NUCLEOTIDE SEQUENCE</scope>
</reference>
<protein>
    <recommendedName>
        <fullName evidence="1">SprT-like domain-containing protein</fullName>
    </recommendedName>
</protein>
<name>A0A8H3IR88_9LECA</name>
<feature type="domain" description="SprT-like" evidence="1">
    <location>
        <begin position="44"/>
        <end position="141"/>
    </location>
</feature>
<dbReference type="InterPro" id="IPR006640">
    <property type="entry name" value="SprT-like_domain"/>
</dbReference>
<dbReference type="GO" id="GO:0006950">
    <property type="term" value="P:response to stress"/>
    <property type="evidence" value="ECO:0007669"/>
    <property type="project" value="UniProtKB-ARBA"/>
</dbReference>
<sequence length="236" mass="27695">MSTYKLVRHNRYNKDLPQEEADAIERLRDGLKIRNWGPDIVIKAFRDLDTVFFRGRVVGNCLVRWRDTEGCISTHGDAHFYGSTAPLGPLENRQTEITLHANLMFLKCDDPYTEMWRTILHEMVHAYSMITSGWDEPDTTHDAMAGNQVGHGIHFGTCILAVHKRAKKLFGLVAMDDPYNTPFRFDYIPKRKLQEFKEFIIERKHEEERQKGWDMYYQGKWGPRDNPGHRGYRGRH</sequence>
<dbReference type="OrthoDB" id="5236983at2759"/>
<comment type="caution">
    <text evidence="2">The sequence shown here is derived from an EMBL/GenBank/DDBJ whole genome shotgun (WGS) entry which is preliminary data.</text>
</comment>
<dbReference type="AlphaFoldDB" id="A0A8H3IR88"/>
<accession>A0A8H3IR88</accession>
<evidence type="ECO:0000313" key="3">
    <source>
        <dbReference type="Proteomes" id="UP000664521"/>
    </source>
</evidence>
<organism evidence="2 3">
    <name type="scientific">Heterodermia speciosa</name>
    <dbReference type="NCBI Taxonomy" id="116794"/>
    <lineage>
        <taxon>Eukaryota</taxon>
        <taxon>Fungi</taxon>
        <taxon>Dikarya</taxon>
        <taxon>Ascomycota</taxon>
        <taxon>Pezizomycotina</taxon>
        <taxon>Lecanoromycetes</taxon>
        <taxon>OSLEUM clade</taxon>
        <taxon>Lecanoromycetidae</taxon>
        <taxon>Caliciales</taxon>
        <taxon>Physciaceae</taxon>
        <taxon>Heterodermia</taxon>
    </lineage>
</organism>
<proteinExistence type="predicted"/>
<gene>
    <name evidence="2" type="ORF">HETSPECPRED_007620</name>
</gene>
<dbReference type="Proteomes" id="UP000664521">
    <property type="component" value="Unassembled WGS sequence"/>
</dbReference>
<keyword evidence="3" id="KW-1185">Reference proteome</keyword>
<dbReference type="EMBL" id="CAJPDS010000055">
    <property type="protein sequence ID" value="CAF9930385.1"/>
    <property type="molecule type" value="Genomic_DNA"/>
</dbReference>